<keyword evidence="1" id="KW-0812">Transmembrane</keyword>
<proteinExistence type="predicted"/>
<name>A0A6C0B2N1_9ZZZZ</name>
<keyword evidence="1" id="KW-0472">Membrane</keyword>
<protein>
    <submittedName>
        <fullName evidence="2">Uncharacterized protein</fullName>
    </submittedName>
</protein>
<evidence type="ECO:0000256" key="1">
    <source>
        <dbReference type="SAM" id="Phobius"/>
    </source>
</evidence>
<accession>A0A6C0B2N1</accession>
<feature type="transmembrane region" description="Helical" evidence="1">
    <location>
        <begin position="7"/>
        <end position="27"/>
    </location>
</feature>
<sequence>MELLGKCICMGACLCGSALFAVTLYAVNDWANYINKYKFKEVSALEEP</sequence>
<evidence type="ECO:0000313" key="2">
    <source>
        <dbReference type="EMBL" id="QHS86322.1"/>
    </source>
</evidence>
<organism evidence="2">
    <name type="scientific">viral metagenome</name>
    <dbReference type="NCBI Taxonomy" id="1070528"/>
    <lineage>
        <taxon>unclassified sequences</taxon>
        <taxon>metagenomes</taxon>
        <taxon>organismal metagenomes</taxon>
    </lineage>
</organism>
<dbReference type="EMBL" id="MN739053">
    <property type="protein sequence ID" value="QHS86322.1"/>
    <property type="molecule type" value="Genomic_DNA"/>
</dbReference>
<dbReference type="AlphaFoldDB" id="A0A6C0B2N1"/>
<reference evidence="2" key="1">
    <citation type="journal article" date="2020" name="Nature">
        <title>Giant virus diversity and host interactions through global metagenomics.</title>
        <authorList>
            <person name="Schulz F."/>
            <person name="Roux S."/>
            <person name="Paez-Espino D."/>
            <person name="Jungbluth S."/>
            <person name="Walsh D.A."/>
            <person name="Denef V.J."/>
            <person name="McMahon K.D."/>
            <person name="Konstantinidis K.T."/>
            <person name="Eloe-Fadrosh E.A."/>
            <person name="Kyrpides N.C."/>
            <person name="Woyke T."/>
        </authorList>
    </citation>
    <scope>NUCLEOTIDE SEQUENCE</scope>
    <source>
        <strain evidence="2">GVMAG-M-3300009187-29</strain>
    </source>
</reference>
<keyword evidence="1" id="KW-1133">Transmembrane helix</keyword>